<feature type="domain" description="Type II secretion system protein GspF" evidence="8">
    <location>
        <begin position="66"/>
        <end position="188"/>
    </location>
</feature>
<accession>I3CH64</accession>
<keyword evidence="4 7" id="KW-0812">Transmembrane</keyword>
<dbReference type="AlphaFoldDB" id="I3CH64"/>
<name>I3CH64_9GAMM</name>
<dbReference type="InterPro" id="IPR042094">
    <property type="entry name" value="T2SS_GspF_sf"/>
</dbReference>
<keyword evidence="6 7" id="KW-0472">Membrane</keyword>
<evidence type="ECO:0000256" key="6">
    <source>
        <dbReference type="ARBA" id="ARBA00023136"/>
    </source>
</evidence>
<dbReference type="OrthoDB" id="9805682at2"/>
<dbReference type="GO" id="GO:0015628">
    <property type="term" value="P:protein secretion by the type II secretion system"/>
    <property type="evidence" value="ECO:0007669"/>
    <property type="project" value="TreeGrafter"/>
</dbReference>
<dbReference type="STRING" id="395493.BegalDRAFT_2092"/>
<keyword evidence="3" id="KW-1003">Cell membrane</keyword>
<dbReference type="PRINTS" id="PR00812">
    <property type="entry name" value="BCTERIALGSPF"/>
</dbReference>
<dbReference type="Pfam" id="PF00482">
    <property type="entry name" value="T2SSF"/>
    <property type="match status" value="2"/>
</dbReference>
<dbReference type="eggNOG" id="COG1459">
    <property type="taxonomic scope" value="Bacteria"/>
</dbReference>
<evidence type="ECO:0000256" key="2">
    <source>
        <dbReference type="ARBA" id="ARBA00005745"/>
    </source>
</evidence>
<feature type="transmembrane region" description="Helical" evidence="7">
    <location>
        <begin position="170"/>
        <end position="191"/>
    </location>
</feature>
<keyword evidence="5 7" id="KW-1133">Transmembrane helix</keyword>
<evidence type="ECO:0000256" key="4">
    <source>
        <dbReference type="ARBA" id="ARBA00022692"/>
    </source>
</evidence>
<dbReference type="PANTHER" id="PTHR30012:SF0">
    <property type="entry name" value="TYPE II SECRETION SYSTEM PROTEIN F-RELATED"/>
    <property type="match status" value="1"/>
</dbReference>
<feature type="transmembrane region" description="Helical" evidence="7">
    <location>
        <begin position="211"/>
        <end position="237"/>
    </location>
</feature>
<comment type="subcellular location">
    <subcellularLocation>
        <location evidence="1">Cell membrane</location>
        <topology evidence="1">Multi-pass membrane protein</topology>
    </subcellularLocation>
</comment>
<proteinExistence type="inferred from homology"/>
<dbReference type="GO" id="GO:0005886">
    <property type="term" value="C:plasma membrane"/>
    <property type="evidence" value="ECO:0007669"/>
    <property type="project" value="UniProtKB-SubCell"/>
</dbReference>
<evidence type="ECO:0000313" key="10">
    <source>
        <dbReference type="Proteomes" id="UP000005744"/>
    </source>
</evidence>
<evidence type="ECO:0000259" key="8">
    <source>
        <dbReference type="Pfam" id="PF00482"/>
    </source>
</evidence>
<dbReference type="Proteomes" id="UP000005744">
    <property type="component" value="Unassembled WGS sequence"/>
</dbReference>
<organism evidence="9 10">
    <name type="scientific">Beggiatoa alba B18LD</name>
    <dbReference type="NCBI Taxonomy" id="395493"/>
    <lineage>
        <taxon>Bacteria</taxon>
        <taxon>Pseudomonadati</taxon>
        <taxon>Pseudomonadota</taxon>
        <taxon>Gammaproteobacteria</taxon>
        <taxon>Thiotrichales</taxon>
        <taxon>Thiotrichaceae</taxon>
        <taxon>Beggiatoa</taxon>
    </lineage>
</organism>
<feature type="domain" description="Type II secretion system protein GspF" evidence="8">
    <location>
        <begin position="269"/>
        <end position="389"/>
    </location>
</feature>
<evidence type="ECO:0000313" key="9">
    <source>
        <dbReference type="EMBL" id="EIJ42957.1"/>
    </source>
</evidence>
<feature type="transmembrane region" description="Helical" evidence="7">
    <location>
        <begin position="367"/>
        <end position="391"/>
    </location>
</feature>
<evidence type="ECO:0000256" key="5">
    <source>
        <dbReference type="ARBA" id="ARBA00022989"/>
    </source>
</evidence>
<dbReference type="InterPro" id="IPR018076">
    <property type="entry name" value="T2SS_GspF_dom"/>
</dbReference>
<reference evidence="9 10" key="1">
    <citation type="submission" date="2011-11" db="EMBL/GenBank/DDBJ databases">
        <title>Improved High-Quality Draft sequence of Beggiatoa alba B18lD.</title>
        <authorList>
            <consortium name="US DOE Joint Genome Institute"/>
            <person name="Lucas S."/>
            <person name="Han J."/>
            <person name="Lapidus A."/>
            <person name="Cheng J.-F."/>
            <person name="Goodwin L."/>
            <person name="Pitluck S."/>
            <person name="Peters L."/>
            <person name="Mikhailova N."/>
            <person name="Held B."/>
            <person name="Detter J.C."/>
            <person name="Han C."/>
            <person name="Tapia R."/>
            <person name="Land M."/>
            <person name="Hauser L."/>
            <person name="Kyrpides N."/>
            <person name="Ivanova N."/>
            <person name="Pagani I."/>
            <person name="Samuel K."/>
            <person name="Teske A."/>
            <person name="Mueller J."/>
            <person name="Woyke T."/>
        </authorList>
    </citation>
    <scope>NUCLEOTIDE SEQUENCE [LARGE SCALE GENOMIC DNA]</scope>
    <source>
        <strain evidence="9 10">B18LD</strain>
    </source>
</reference>
<comment type="similarity">
    <text evidence="2">Belongs to the GSP F family.</text>
</comment>
<evidence type="ECO:0000256" key="7">
    <source>
        <dbReference type="SAM" id="Phobius"/>
    </source>
</evidence>
<evidence type="ECO:0000256" key="1">
    <source>
        <dbReference type="ARBA" id="ARBA00004651"/>
    </source>
</evidence>
<dbReference type="HOGENOM" id="CLU_035032_0_1_6"/>
<dbReference type="InterPro" id="IPR003004">
    <property type="entry name" value="GspF/PilC"/>
</dbReference>
<dbReference type="PANTHER" id="PTHR30012">
    <property type="entry name" value="GENERAL SECRETION PATHWAY PROTEIN"/>
    <property type="match status" value="1"/>
</dbReference>
<dbReference type="RefSeq" id="WP_002686211.1">
    <property type="nucleotide sequence ID" value="NZ_JH600070.1"/>
</dbReference>
<protein>
    <submittedName>
        <fullName evidence="9">Type II secretory pathway, component PulF</fullName>
    </submittedName>
</protein>
<keyword evidence="10" id="KW-1185">Reference proteome</keyword>
<evidence type="ECO:0000256" key="3">
    <source>
        <dbReference type="ARBA" id="ARBA00022475"/>
    </source>
</evidence>
<gene>
    <name evidence="9" type="ORF">BegalDRAFT_2092</name>
</gene>
<sequence>MRYKYQALDQQGQEVSGILTADSEREASRQLQKRDLTPLVLTSLEETQKARAKAGKPKRRDYLVVLHELTTLLESDVSLIESIESLAQSSHHSAITQAFAEIASQLRQGVNFSVALQKSALQLPWYLHQLVEAGELTGKVPQALRHAVEQMEYETRVAGELRNAMIYPSILIISGVGAVLMIFTVVVPRFANILKTRGDNIPFLAKAVLEMGMFLNTHMTVITITLSALGLLLGYLFSQARFRQQLQDAVARLPLVGVWMMEAETARWSTIMGTLLENRVSLVRALELAGQGVRLPSLQARLGQVNKAVKTGTSLSQALQDNDALSPTGHNLIRAGERSGQLPKMLKSLGKLLEESGRTRMKRMLAIIEPVSILVIGGVIGLIITGVILAITSVNEIKL</sequence>
<dbReference type="EMBL" id="JH600070">
    <property type="protein sequence ID" value="EIJ42957.1"/>
    <property type="molecule type" value="Genomic_DNA"/>
</dbReference>
<dbReference type="Gene3D" id="1.20.81.30">
    <property type="entry name" value="Type II secretion system (T2SS), domain F"/>
    <property type="match status" value="2"/>
</dbReference>